<dbReference type="Gene3D" id="1.10.8.430">
    <property type="entry name" value="Helical domain of apoptotic protease-activating factors"/>
    <property type="match status" value="1"/>
</dbReference>
<dbReference type="GO" id="GO:0005737">
    <property type="term" value="C:cytoplasm"/>
    <property type="evidence" value="ECO:0007669"/>
    <property type="project" value="UniProtKB-SubCell"/>
</dbReference>
<dbReference type="GO" id="GO:0005524">
    <property type="term" value="F:ATP binding"/>
    <property type="evidence" value="ECO:0007669"/>
    <property type="project" value="UniProtKB-KW"/>
</dbReference>
<evidence type="ECO:0000256" key="5">
    <source>
        <dbReference type="ARBA" id="ARBA00022614"/>
    </source>
</evidence>
<dbReference type="InterPro" id="IPR042197">
    <property type="entry name" value="Apaf_helical"/>
</dbReference>
<evidence type="ECO:0000256" key="9">
    <source>
        <dbReference type="ARBA" id="ARBA00022821"/>
    </source>
</evidence>
<dbReference type="GO" id="GO:0009626">
    <property type="term" value="P:plant-type hypersensitive response"/>
    <property type="evidence" value="ECO:0007669"/>
    <property type="project" value="UniProtKB-KW"/>
</dbReference>
<dbReference type="Pfam" id="PF23559">
    <property type="entry name" value="WHD_DRP"/>
    <property type="match status" value="1"/>
</dbReference>
<dbReference type="InterPro" id="IPR036388">
    <property type="entry name" value="WH-like_DNA-bd_sf"/>
</dbReference>
<dbReference type="SUPFAM" id="SSF52540">
    <property type="entry name" value="P-loop containing nucleoside triphosphate hydrolases"/>
    <property type="match status" value="1"/>
</dbReference>
<keyword evidence="6" id="KW-0381">Hypersensitive response</keyword>
<dbReference type="Proteomes" id="UP001652660">
    <property type="component" value="Chromosome 1e"/>
</dbReference>
<dbReference type="PRINTS" id="PR00364">
    <property type="entry name" value="DISEASERSIST"/>
</dbReference>
<dbReference type="Gene3D" id="3.80.10.10">
    <property type="entry name" value="Ribonuclease Inhibitor"/>
    <property type="match status" value="1"/>
</dbReference>
<dbReference type="SUPFAM" id="SSF52058">
    <property type="entry name" value="L domain-like"/>
    <property type="match status" value="1"/>
</dbReference>
<evidence type="ECO:0000256" key="12">
    <source>
        <dbReference type="SAM" id="MobiDB-lite"/>
    </source>
</evidence>
<accession>A0A6P6SUE7</accession>
<dbReference type="RefSeq" id="XP_027069562.1">
    <property type="nucleotide sequence ID" value="XM_027213761.2"/>
</dbReference>
<gene>
    <name evidence="17" type="primary">LOC113694860</name>
</gene>
<evidence type="ECO:0000256" key="6">
    <source>
        <dbReference type="ARBA" id="ARBA00022667"/>
    </source>
</evidence>
<evidence type="ECO:0000256" key="11">
    <source>
        <dbReference type="SAM" id="Coils"/>
    </source>
</evidence>
<evidence type="ECO:0000256" key="10">
    <source>
        <dbReference type="ARBA" id="ARBA00022840"/>
    </source>
</evidence>
<feature type="domain" description="Disease resistance protein winged helix" evidence="15">
    <location>
        <begin position="895"/>
        <end position="962"/>
    </location>
</feature>
<keyword evidence="5" id="KW-0433">Leucine-rich repeat</keyword>
<dbReference type="InterPro" id="IPR021929">
    <property type="entry name" value="R1A-like_N"/>
</dbReference>
<feature type="compositionally biased region" description="Acidic residues" evidence="12">
    <location>
        <begin position="1377"/>
        <end position="1389"/>
    </location>
</feature>
<keyword evidence="10" id="KW-0067">ATP-binding</keyword>
<keyword evidence="7" id="KW-0677">Repeat</keyword>
<comment type="similarity">
    <text evidence="3">Belongs to the disease resistance NB-LRR family.</text>
</comment>
<name>A0A6P6SUE7_COFAR</name>
<evidence type="ECO:0000256" key="3">
    <source>
        <dbReference type="ARBA" id="ARBA00008894"/>
    </source>
</evidence>
<reference evidence="17" key="2">
    <citation type="submission" date="2025-08" db="UniProtKB">
        <authorList>
            <consortium name="RefSeq"/>
        </authorList>
    </citation>
    <scope>IDENTIFICATION</scope>
    <source>
        <tissue evidence="17">Leaves</tissue>
    </source>
</reference>
<dbReference type="InterPro" id="IPR002182">
    <property type="entry name" value="NB-ARC"/>
</dbReference>
<dbReference type="PANTHER" id="PTHR23155">
    <property type="entry name" value="DISEASE RESISTANCE PROTEIN RP"/>
    <property type="match status" value="1"/>
</dbReference>
<dbReference type="Pfam" id="PF12061">
    <property type="entry name" value="NB-LRR"/>
    <property type="match status" value="1"/>
</dbReference>
<comment type="function">
    <text evidence="1">Confers resistance to late blight (Phytophthora infestans) races carrying the avirulence gene Avr1. Resistance proteins guard the plant against pathogens that contain an appropriate avirulence protein via an indirect interaction with this avirulence protein. That triggers a defense system including the hypersensitive response, which restricts the pathogen growth.</text>
</comment>
<dbReference type="InterPro" id="IPR058922">
    <property type="entry name" value="WHD_DRP"/>
</dbReference>
<reference evidence="16" key="1">
    <citation type="journal article" date="2025" name="Foods">
        <title>Unveiling the Microbial Signatures of Arabica Coffee Cherries: Insights into Ripeness Specific Diversity, Functional Traits, and Implications for Quality and Safety.</title>
        <authorList>
            <consortium name="RefSeq"/>
            <person name="Tenea G.N."/>
            <person name="Cifuentes V."/>
            <person name="Reyes P."/>
            <person name="Cevallos-Vallejos M."/>
        </authorList>
    </citation>
    <scope>NUCLEOTIDE SEQUENCE [LARGE SCALE GENOMIC DNA]</scope>
</reference>
<organism evidence="16 17">
    <name type="scientific">Coffea arabica</name>
    <name type="common">Arabian coffee</name>
    <dbReference type="NCBI Taxonomy" id="13443"/>
    <lineage>
        <taxon>Eukaryota</taxon>
        <taxon>Viridiplantae</taxon>
        <taxon>Streptophyta</taxon>
        <taxon>Embryophyta</taxon>
        <taxon>Tracheophyta</taxon>
        <taxon>Spermatophyta</taxon>
        <taxon>Magnoliopsida</taxon>
        <taxon>eudicotyledons</taxon>
        <taxon>Gunneridae</taxon>
        <taxon>Pentapetalae</taxon>
        <taxon>asterids</taxon>
        <taxon>lamiids</taxon>
        <taxon>Gentianales</taxon>
        <taxon>Rubiaceae</taxon>
        <taxon>Ixoroideae</taxon>
        <taxon>Gardenieae complex</taxon>
        <taxon>Bertiereae - Coffeeae clade</taxon>
        <taxon>Coffeeae</taxon>
        <taxon>Coffea</taxon>
    </lineage>
</organism>
<feature type="region of interest" description="Disordered" evidence="12">
    <location>
        <begin position="1372"/>
        <end position="1407"/>
    </location>
</feature>
<evidence type="ECO:0000313" key="16">
    <source>
        <dbReference type="Proteomes" id="UP001652660"/>
    </source>
</evidence>
<feature type="domain" description="Late blight resistance protein R1A-like N-terminal" evidence="14">
    <location>
        <begin position="152"/>
        <end position="405"/>
    </location>
</feature>
<feature type="coiled-coil region" evidence="11">
    <location>
        <begin position="515"/>
        <end position="542"/>
    </location>
</feature>
<dbReference type="GeneID" id="113694860"/>
<dbReference type="InterPro" id="IPR032675">
    <property type="entry name" value="LRR_dom_sf"/>
</dbReference>
<evidence type="ECO:0000259" key="15">
    <source>
        <dbReference type="Pfam" id="PF23559"/>
    </source>
</evidence>
<evidence type="ECO:0000256" key="2">
    <source>
        <dbReference type="ARBA" id="ARBA00004496"/>
    </source>
</evidence>
<keyword evidence="8" id="KW-0547">Nucleotide-binding</keyword>
<dbReference type="Pfam" id="PF00931">
    <property type="entry name" value="NB-ARC"/>
    <property type="match status" value="1"/>
</dbReference>
<feature type="domain" description="NB-ARC" evidence="13">
    <location>
        <begin position="650"/>
        <end position="806"/>
    </location>
</feature>
<dbReference type="InterPro" id="IPR027417">
    <property type="entry name" value="P-loop_NTPase"/>
</dbReference>
<evidence type="ECO:0000256" key="7">
    <source>
        <dbReference type="ARBA" id="ARBA00022737"/>
    </source>
</evidence>
<dbReference type="Gene3D" id="1.20.5.4130">
    <property type="match status" value="1"/>
</dbReference>
<dbReference type="OrthoDB" id="899961at2759"/>
<keyword evidence="11" id="KW-0175">Coiled coil</keyword>
<comment type="subcellular location">
    <subcellularLocation>
        <location evidence="2">Cytoplasm</location>
    </subcellularLocation>
</comment>
<keyword evidence="16" id="KW-1185">Reference proteome</keyword>
<dbReference type="FunFam" id="1.10.10.10:FF:000322">
    <property type="entry name" value="Probable disease resistance protein At1g63360"/>
    <property type="match status" value="1"/>
</dbReference>
<evidence type="ECO:0000259" key="13">
    <source>
        <dbReference type="Pfam" id="PF00931"/>
    </source>
</evidence>
<evidence type="ECO:0000256" key="4">
    <source>
        <dbReference type="ARBA" id="ARBA00022490"/>
    </source>
</evidence>
<dbReference type="Gene3D" id="3.40.50.300">
    <property type="entry name" value="P-loop containing nucleotide triphosphate hydrolases"/>
    <property type="match status" value="1"/>
</dbReference>
<keyword evidence="9" id="KW-0611">Plant defense</keyword>
<evidence type="ECO:0000256" key="8">
    <source>
        <dbReference type="ARBA" id="ARBA00022741"/>
    </source>
</evidence>
<feature type="compositionally biased region" description="Polar residues" evidence="12">
    <location>
        <begin position="1390"/>
        <end position="1401"/>
    </location>
</feature>
<sequence>MSKTTRQMELMTCIDSILDKLRLLVPQGDLCKYDRALNELKVELGLVKTFLLCQWKLGYSGGDLEDSVHKNGQQFYSLLLRFKDDGLSPSDLAGSASTFGDILKSSKQQIRTSYVCDSDSLLKSVDEDRIRRNTRDFETDGFRRYNWDRKMYPSMLDRLLASSSSLTDEFMEFFHSLLENFVDILNWGEAYDSELEKLLEPLQEKLVFLKNFILFARSQGKQERKLMEHSGVVALSAAHLCHSCWFFRDDNEVFVEISFKIDEVKDQIKPVVEQVRLAYISILESKSSSLRMSTEANMCIVGNFVGSLLGNLWEFLVKCPAWFTSSLKHQIRILCEGLQFLRGILMKQQEDYDGLPGGIKDRIVAVVNDAGIVIFSLYQDNIREASAMEIDLKLFCLLEKIKLVNAEIEKKYPVASRSKFPTTNALELIDLLLEKLKELESCEVDPLFSFANDRVDFLNSYLNKIQCIKVDRPLETFTYYDMPSWIIDLEKQIRLDKLRHQKMQADVPFLTSFLEKNLEQHIKNEKHQLQTMEDDLVSLRSLLEENGEQHNHQEDPHALRSHVIEVAYKAEFVIESLLVGDISFYSLQLFDDIAREFKLVKSLAQEATKIPRHLTSQVRSATSGASYQVSSSGSIPTVDKAEVVLQDVEQAMIDRLIKGPKQLDIISIVGVAGLGKTFLAQRVYRGPRVTSHFHIQAWCCISQTYCKRDLLLQILACIDQKTQFSEKDEYQLALELWQRLLGQRFLIVLDDVWDIEAWNALKSSFPEKNNGSRILLTSRLTDIIGTPYHLRTLDETESCELLQKKLAAIREGGYSEEQNLLGWKIAKTCNGMPLSIAIISGILATLDQTGWEEVAKMVSLTAMVGATEQCSSILELSYEHLPDHLKQCILYFGAFREDSDICVRRLTWLWIAEGFVQKSESECPDKIAEGYIRALINRSLVMVGQRRYTGEVKTCRIHDLLHVFCVKKAKKENFLQLVRGYDEDLTFDEPYNPRRLSIQAQPKHFIKSRIICPQIRSLLYSSRDFGVRQLWCNFGFIFLLKLLKVLDLENISLGSDFPRELWSLVQLRYLAVLGWLKNGIPFSLENLSNLETFLVRTKDDVGLSLLQDTLLKMKKLRHLHVYGALIDIRLANDNLESSSILNNLDTFSTMKLYLGQHMEKMIRKFPNIRQLKCCLVESTEYTIDSNRVMVMNFLSHLESLKLNLGKVTMHCVELHLPSSLKKLTLEEFSWCIISTIGKLTNLQVLTLNRQADGEEKQDSQDMEDMEDSEEMENMEEEEFFPKLKFLKLKSLKIVRWKGLGHCFPSLEKLVLDDCKKLQKLPSRLGESPLKLIEVHRCSYLDRKSFEDIEEQQKDYGNVDLKILISEEIEESFSWSDVDSDGWLPEENDESSSWSEIQTDGQVNDHLP</sequence>
<dbReference type="InterPro" id="IPR044974">
    <property type="entry name" value="Disease_R_plants"/>
</dbReference>
<keyword evidence="4" id="KW-0963">Cytoplasm</keyword>
<protein>
    <submittedName>
        <fullName evidence="17">Late blight resistance protein homolog R1B-23</fullName>
    </submittedName>
</protein>
<dbReference type="PANTHER" id="PTHR23155:SF1152">
    <property type="entry name" value="AAA+ ATPASE DOMAIN-CONTAINING PROTEIN"/>
    <property type="match status" value="1"/>
</dbReference>
<evidence type="ECO:0000313" key="17">
    <source>
        <dbReference type="RefSeq" id="XP_027069562.1"/>
    </source>
</evidence>
<dbReference type="GO" id="GO:0043531">
    <property type="term" value="F:ADP binding"/>
    <property type="evidence" value="ECO:0007669"/>
    <property type="project" value="InterPro"/>
</dbReference>
<proteinExistence type="inferred from homology"/>
<dbReference type="Gene3D" id="1.10.10.10">
    <property type="entry name" value="Winged helix-like DNA-binding domain superfamily/Winged helix DNA-binding domain"/>
    <property type="match status" value="1"/>
</dbReference>
<evidence type="ECO:0000256" key="1">
    <source>
        <dbReference type="ARBA" id="ARBA00002074"/>
    </source>
</evidence>
<evidence type="ECO:0000259" key="14">
    <source>
        <dbReference type="Pfam" id="PF12061"/>
    </source>
</evidence>